<sequence length="428" mass="48726">MEKNIIKVLWFTNIPLPGMQSLDPKLHKGTGSWMLALLEALSKNREIRLAVACVYPGLPKQKLEVDGVSYFCMPQGQVRRLFHFVDRDDDPSLVDWCVQVIQEWQPDVIHIHGTERFYGLLTACKGVNVPSVVSIQGILTEYCKWRYTFGELSISDVIAMHNPLRVIRGIGPLWDYRQILITARRERKIVRINKYFMGRTEWDLAQLRALNPSARYYHVNEMLRPEFITLKQWDLNTCRRHSIIFTNARIPRKGVDILFKAVALLKIRFLDVSIKLAGVDGFIGEYGKYLRRVAEREGIYNNVEFLGDINAEKMVSALSSSHVFVLSSLIENSPNSLCEAQAVGLPCVATYTGGVPSLISDKETGFMIPIGDASMMADRIAKIFENDSLSVQMSTRARHIALTRHDPDTIVGRHLAVYRDVINLYNKN</sequence>
<dbReference type="Pfam" id="PF00534">
    <property type="entry name" value="Glycos_transf_1"/>
    <property type="match status" value="1"/>
</dbReference>
<dbReference type="AlphaFoldDB" id="A0A419DF58"/>
<evidence type="ECO:0000313" key="3">
    <source>
        <dbReference type="Proteomes" id="UP000285655"/>
    </source>
</evidence>
<dbReference type="PANTHER" id="PTHR12526:SF637">
    <property type="entry name" value="GLYCOSYLTRANSFERASE EPSF-RELATED"/>
    <property type="match status" value="1"/>
</dbReference>
<dbReference type="Gene3D" id="3.40.50.2000">
    <property type="entry name" value="Glycogen Phosphorylase B"/>
    <property type="match status" value="2"/>
</dbReference>
<keyword evidence="2" id="KW-0808">Transferase</keyword>
<dbReference type="PANTHER" id="PTHR12526">
    <property type="entry name" value="GLYCOSYLTRANSFERASE"/>
    <property type="match status" value="1"/>
</dbReference>
<feature type="domain" description="Glycosyl transferase family 1" evidence="1">
    <location>
        <begin position="243"/>
        <end position="399"/>
    </location>
</feature>
<reference evidence="2 3" key="1">
    <citation type="journal article" date="2017" name="ISME J.">
        <title>Energy and carbon metabolisms in a deep terrestrial subsurface fluid microbial community.</title>
        <authorList>
            <person name="Momper L."/>
            <person name="Jungbluth S.P."/>
            <person name="Lee M.D."/>
            <person name="Amend J.P."/>
        </authorList>
    </citation>
    <scope>NUCLEOTIDE SEQUENCE [LARGE SCALE GENOMIC DNA]</scope>
    <source>
        <strain evidence="2">SURF_29</strain>
    </source>
</reference>
<dbReference type="GO" id="GO:0016757">
    <property type="term" value="F:glycosyltransferase activity"/>
    <property type="evidence" value="ECO:0007669"/>
    <property type="project" value="InterPro"/>
</dbReference>
<protein>
    <submittedName>
        <fullName evidence="2">Glycosyltransferase</fullName>
    </submittedName>
</protein>
<dbReference type="EMBL" id="QZJW01000014">
    <property type="protein sequence ID" value="RJO61670.1"/>
    <property type="molecule type" value="Genomic_DNA"/>
</dbReference>
<accession>A0A419DF58</accession>
<proteinExistence type="predicted"/>
<dbReference type="InterPro" id="IPR001296">
    <property type="entry name" value="Glyco_trans_1"/>
</dbReference>
<dbReference type="CDD" id="cd03801">
    <property type="entry name" value="GT4_PimA-like"/>
    <property type="match status" value="1"/>
</dbReference>
<gene>
    <name evidence="2" type="ORF">C4544_02100</name>
</gene>
<organism evidence="2 3">
    <name type="scientific">candidate division WS5 bacterium</name>
    <dbReference type="NCBI Taxonomy" id="2093353"/>
    <lineage>
        <taxon>Bacteria</taxon>
        <taxon>candidate division WS5</taxon>
    </lineage>
</organism>
<evidence type="ECO:0000259" key="1">
    <source>
        <dbReference type="Pfam" id="PF00534"/>
    </source>
</evidence>
<dbReference type="SUPFAM" id="SSF53756">
    <property type="entry name" value="UDP-Glycosyltransferase/glycogen phosphorylase"/>
    <property type="match status" value="1"/>
</dbReference>
<evidence type="ECO:0000313" key="2">
    <source>
        <dbReference type="EMBL" id="RJO61670.1"/>
    </source>
</evidence>
<dbReference type="Proteomes" id="UP000285655">
    <property type="component" value="Unassembled WGS sequence"/>
</dbReference>
<name>A0A419DF58_9BACT</name>
<comment type="caution">
    <text evidence="2">The sequence shown here is derived from an EMBL/GenBank/DDBJ whole genome shotgun (WGS) entry which is preliminary data.</text>
</comment>